<dbReference type="PANTHER" id="PTHR35399">
    <property type="entry name" value="SLR8030 PROTEIN"/>
    <property type="match status" value="1"/>
</dbReference>
<dbReference type="AlphaFoldDB" id="Q21WV8"/>
<protein>
    <submittedName>
        <fullName evidence="2">Twin-arginine translocation pathway signal</fullName>
    </submittedName>
</protein>
<dbReference type="eggNOG" id="COG3211">
    <property type="taxonomic scope" value="Bacteria"/>
</dbReference>
<dbReference type="InterPro" id="IPR008557">
    <property type="entry name" value="PhoX"/>
</dbReference>
<sequence>MKSNFSLTNTASGKPERIAPGSTHLQRRQVLKGALGGVATLGLGSLGLSACGGSDAATAVAPTGVEFIGMTATMTDVQRAATFTSASVKISYSDASTKTQALTYNTLFKTGDTLKNGSANVIAGAYYDINGNPIMDTSGTTSEPFYSDCPDGNSLISLPNPAVAGVTGNTLFLVTQYEYKTLNNAGVSMYGKLPSPISITTLDQDKTTGALKAVKHFNVDTKPANGLWITCASSLSPWNTHLSSEEYEPDAANIASNTMFQEFSKNLYGSTTAANPYHYGHVPEVTVNPDGTASIVKHYCLGRIARELVEVCPDNKTVLMGDDGTNTGLFMFLADKEKDLSAGSLYVAKWTQTSATAGGAATLTWIKLGSATSAEIKTLADTLKASDIVTVKKTDPLDASYTKIAFNGATEWVKFTVGQEKAAAFLESHRYAAVMGGSMEFTKMEGVALNRKDKVAYIAISYIQKSMSDTAGDIQAGAISAGATYELKLSAGQKDKAGTAIGSDWVPTVMAAVLALVGEDLVAPDAVGNTANVDKVANPDNLKFSEKLRTLYIGEDSGMHVNNFLWAYNVDTKKLSRILSVPAGAESTGLQAVDKLNGFSYIMSNFQHAGDWTAIHSVVKVGADPLINANWNNKKSAAIGYLSGLPTL</sequence>
<dbReference type="STRING" id="338969.Rfer_2020"/>
<accession>Q21WV8</accession>
<gene>
    <name evidence="2" type="ordered locus">Rfer_2020</name>
</gene>
<dbReference type="KEGG" id="rfr:Rfer_2020"/>
<dbReference type="PROSITE" id="PS51318">
    <property type="entry name" value="TAT"/>
    <property type="match status" value="1"/>
</dbReference>
<name>Q21WV8_ALBFT</name>
<evidence type="ECO:0000313" key="3">
    <source>
        <dbReference type="Proteomes" id="UP000008332"/>
    </source>
</evidence>
<dbReference type="OrthoDB" id="9801383at2"/>
<dbReference type="EMBL" id="CP000267">
    <property type="protein sequence ID" value="ABD69745.1"/>
    <property type="molecule type" value="Genomic_DNA"/>
</dbReference>
<evidence type="ECO:0000256" key="1">
    <source>
        <dbReference type="SAM" id="MobiDB-lite"/>
    </source>
</evidence>
<dbReference type="InterPro" id="IPR006311">
    <property type="entry name" value="TAT_signal"/>
</dbReference>
<organism evidence="2 3">
    <name type="scientific">Albidiferax ferrireducens (strain ATCC BAA-621 / DSM 15236 / T118)</name>
    <name type="common">Rhodoferax ferrireducens</name>
    <dbReference type="NCBI Taxonomy" id="338969"/>
    <lineage>
        <taxon>Bacteria</taxon>
        <taxon>Pseudomonadati</taxon>
        <taxon>Pseudomonadota</taxon>
        <taxon>Betaproteobacteria</taxon>
        <taxon>Burkholderiales</taxon>
        <taxon>Comamonadaceae</taxon>
        <taxon>Rhodoferax</taxon>
    </lineage>
</organism>
<feature type="region of interest" description="Disordered" evidence="1">
    <location>
        <begin position="1"/>
        <end position="23"/>
    </location>
</feature>
<dbReference type="PANTHER" id="PTHR35399:SF2">
    <property type="entry name" value="DUF839 DOMAIN-CONTAINING PROTEIN"/>
    <property type="match status" value="1"/>
</dbReference>
<evidence type="ECO:0000313" key="2">
    <source>
        <dbReference type="EMBL" id="ABD69745.1"/>
    </source>
</evidence>
<feature type="compositionally biased region" description="Polar residues" evidence="1">
    <location>
        <begin position="1"/>
        <end position="12"/>
    </location>
</feature>
<dbReference type="Pfam" id="PF05787">
    <property type="entry name" value="PhoX"/>
    <property type="match status" value="1"/>
</dbReference>
<proteinExistence type="predicted"/>
<dbReference type="RefSeq" id="WP_011464313.1">
    <property type="nucleotide sequence ID" value="NC_007908.1"/>
</dbReference>
<reference evidence="3" key="1">
    <citation type="submission" date="2006-02" db="EMBL/GenBank/DDBJ databases">
        <title>Complete sequence of chromosome of Rhodoferax ferrireducens DSM 15236.</title>
        <authorList>
            <person name="Copeland A."/>
            <person name="Lucas S."/>
            <person name="Lapidus A."/>
            <person name="Barry K."/>
            <person name="Detter J.C."/>
            <person name="Glavina del Rio T."/>
            <person name="Hammon N."/>
            <person name="Israni S."/>
            <person name="Pitluck S."/>
            <person name="Brettin T."/>
            <person name="Bruce D."/>
            <person name="Han C."/>
            <person name="Tapia R."/>
            <person name="Gilna P."/>
            <person name="Kiss H."/>
            <person name="Schmutz J."/>
            <person name="Larimer F."/>
            <person name="Land M."/>
            <person name="Kyrpides N."/>
            <person name="Ivanova N."/>
            <person name="Richardson P."/>
        </authorList>
    </citation>
    <scope>NUCLEOTIDE SEQUENCE [LARGE SCALE GENOMIC DNA]</scope>
    <source>
        <strain evidence="3">ATCC BAA-621 / DSM 15236 / T118</strain>
    </source>
</reference>
<dbReference type="HOGENOM" id="CLU_018525_0_0_4"/>
<dbReference type="Proteomes" id="UP000008332">
    <property type="component" value="Chromosome"/>
</dbReference>
<keyword evidence="3" id="KW-1185">Reference proteome</keyword>